<organism evidence="5">
    <name type="scientific">marine sediment metagenome</name>
    <dbReference type="NCBI Taxonomy" id="412755"/>
    <lineage>
        <taxon>unclassified sequences</taxon>
        <taxon>metagenomes</taxon>
        <taxon>ecological metagenomes</taxon>
    </lineage>
</organism>
<reference evidence="5" key="1">
    <citation type="journal article" date="2015" name="Nature">
        <title>Complex archaea that bridge the gap between prokaryotes and eukaryotes.</title>
        <authorList>
            <person name="Spang A."/>
            <person name="Saw J.H."/>
            <person name="Jorgensen S.L."/>
            <person name="Zaremba-Niedzwiedzka K."/>
            <person name="Martijn J."/>
            <person name="Lind A.E."/>
            <person name="van Eijk R."/>
            <person name="Schleper C."/>
            <person name="Guy L."/>
            <person name="Ettema T.J."/>
        </authorList>
    </citation>
    <scope>NUCLEOTIDE SEQUENCE</scope>
</reference>
<dbReference type="EMBL" id="LAZR01000008">
    <property type="protein sequence ID" value="KKO09019.1"/>
    <property type="molecule type" value="Genomic_DNA"/>
</dbReference>
<sequence length="224" mass="24360">MSDNKIIQSWCNNATPWIAAVREQQIESRRTVTDRAIIDALTEHNPATVLDIGCGEGWLARALAARGMQVTGVDVVPGLIDAARQAGDGEFHVLTYEALLTHALERRFDALVCNFSMLGESSTATVFQAAPALLNPGGKLFVQTLHPVVACGDEAYRDGWRQGSWQGFNDGLAAQFTDPAPWFFRTLESWQALFADAGLTLIDSKEPRRSASSQPASVILIGCR</sequence>
<evidence type="ECO:0000256" key="2">
    <source>
        <dbReference type="ARBA" id="ARBA00022679"/>
    </source>
</evidence>
<dbReference type="InterPro" id="IPR029063">
    <property type="entry name" value="SAM-dependent_MTases_sf"/>
</dbReference>
<dbReference type="GO" id="GO:0032259">
    <property type="term" value="P:methylation"/>
    <property type="evidence" value="ECO:0007669"/>
    <property type="project" value="UniProtKB-KW"/>
</dbReference>
<dbReference type="PANTHER" id="PTHR43464">
    <property type="entry name" value="METHYLTRANSFERASE"/>
    <property type="match status" value="1"/>
</dbReference>
<name>A0A0F9YVU6_9ZZZZ</name>
<dbReference type="SUPFAM" id="SSF53335">
    <property type="entry name" value="S-adenosyl-L-methionine-dependent methyltransferases"/>
    <property type="match status" value="1"/>
</dbReference>
<dbReference type="PANTHER" id="PTHR43464:SF19">
    <property type="entry name" value="UBIQUINONE BIOSYNTHESIS O-METHYLTRANSFERASE, MITOCHONDRIAL"/>
    <property type="match status" value="1"/>
</dbReference>
<keyword evidence="3" id="KW-0949">S-adenosyl-L-methionine</keyword>
<dbReference type="Pfam" id="PF13649">
    <property type="entry name" value="Methyltransf_25"/>
    <property type="match status" value="1"/>
</dbReference>
<dbReference type="Gene3D" id="3.40.50.150">
    <property type="entry name" value="Vaccinia Virus protein VP39"/>
    <property type="match status" value="1"/>
</dbReference>
<evidence type="ECO:0000313" key="5">
    <source>
        <dbReference type="EMBL" id="KKO09019.1"/>
    </source>
</evidence>
<keyword evidence="2" id="KW-0808">Transferase</keyword>
<protein>
    <recommendedName>
        <fullName evidence="4">Methyltransferase domain-containing protein</fullName>
    </recommendedName>
</protein>
<comment type="caution">
    <text evidence="5">The sequence shown here is derived from an EMBL/GenBank/DDBJ whole genome shotgun (WGS) entry which is preliminary data.</text>
</comment>
<evidence type="ECO:0000256" key="1">
    <source>
        <dbReference type="ARBA" id="ARBA00022603"/>
    </source>
</evidence>
<feature type="domain" description="Methyltransferase" evidence="4">
    <location>
        <begin position="49"/>
        <end position="138"/>
    </location>
</feature>
<dbReference type="CDD" id="cd02440">
    <property type="entry name" value="AdoMet_MTases"/>
    <property type="match status" value="1"/>
</dbReference>
<evidence type="ECO:0000259" key="4">
    <source>
        <dbReference type="Pfam" id="PF13649"/>
    </source>
</evidence>
<dbReference type="AlphaFoldDB" id="A0A0F9YVU6"/>
<gene>
    <name evidence="5" type="ORF">LCGC14_0041380</name>
</gene>
<evidence type="ECO:0000256" key="3">
    <source>
        <dbReference type="ARBA" id="ARBA00022691"/>
    </source>
</evidence>
<dbReference type="InterPro" id="IPR041698">
    <property type="entry name" value="Methyltransf_25"/>
</dbReference>
<accession>A0A0F9YVU6</accession>
<proteinExistence type="predicted"/>
<keyword evidence="1" id="KW-0489">Methyltransferase</keyword>
<dbReference type="GO" id="GO:0008168">
    <property type="term" value="F:methyltransferase activity"/>
    <property type="evidence" value="ECO:0007669"/>
    <property type="project" value="UniProtKB-KW"/>
</dbReference>